<dbReference type="Proteomes" id="UP000322791">
    <property type="component" value="Unassembled WGS sequence"/>
</dbReference>
<comment type="caution">
    <text evidence="2">The sequence shown here is derived from an EMBL/GenBank/DDBJ whole genome shotgun (WGS) entry which is preliminary data.</text>
</comment>
<dbReference type="Gene3D" id="1.20.120.450">
    <property type="entry name" value="dinb family like domain"/>
    <property type="match status" value="1"/>
</dbReference>
<evidence type="ECO:0000313" key="2">
    <source>
        <dbReference type="EMBL" id="TYZ08873.1"/>
    </source>
</evidence>
<dbReference type="AlphaFoldDB" id="A0A5D6UZ46"/>
<protein>
    <submittedName>
        <fullName evidence="2">DinB family protein</fullName>
    </submittedName>
</protein>
<name>A0A5D6UZ46_9BACT</name>
<dbReference type="EMBL" id="VTHL01000011">
    <property type="protein sequence ID" value="TYZ08873.1"/>
    <property type="molecule type" value="Genomic_DNA"/>
</dbReference>
<reference evidence="2 3" key="1">
    <citation type="submission" date="2019-08" db="EMBL/GenBank/DDBJ databases">
        <authorList>
            <person name="Seo M.-J."/>
        </authorList>
    </citation>
    <scope>NUCLEOTIDE SEQUENCE [LARGE SCALE GENOMIC DNA]</scope>
    <source>
        <strain evidence="2 3">KIGAM108</strain>
    </source>
</reference>
<accession>A0A5D6UZ46</accession>
<evidence type="ECO:0000313" key="3">
    <source>
        <dbReference type="Proteomes" id="UP000322791"/>
    </source>
</evidence>
<sequence length="194" mass="22182">MTSSELLQQLCTQVSDLLQVLSTEIEPRAAAALQFKATPASWSVLECLEHLNRYSRFYNPALRKALAVKPSSATHAEVGFSWLGRKSYEMVRPENRKLQKTLKHMNPSQSALNPKAVLTEFRQHQETLLELLRQAENADLNRKGVPVEFFRLLKLRVGEALLFVVAHQERHVQQAQRALQQYVAQRETAPRLVI</sequence>
<gene>
    <name evidence="2" type="ORF">FY528_11705</name>
</gene>
<evidence type="ECO:0000259" key="1">
    <source>
        <dbReference type="Pfam" id="PF12867"/>
    </source>
</evidence>
<dbReference type="SUPFAM" id="SSF109854">
    <property type="entry name" value="DinB/YfiT-like putative metalloenzymes"/>
    <property type="match status" value="1"/>
</dbReference>
<organism evidence="2 3">
    <name type="scientific">Hymenobacter lutimineralis</name>
    <dbReference type="NCBI Taxonomy" id="2606448"/>
    <lineage>
        <taxon>Bacteria</taxon>
        <taxon>Pseudomonadati</taxon>
        <taxon>Bacteroidota</taxon>
        <taxon>Cytophagia</taxon>
        <taxon>Cytophagales</taxon>
        <taxon>Hymenobacteraceae</taxon>
        <taxon>Hymenobacter</taxon>
    </lineage>
</organism>
<proteinExistence type="predicted"/>
<dbReference type="InterPro" id="IPR034660">
    <property type="entry name" value="DinB/YfiT-like"/>
</dbReference>
<dbReference type="InterPro" id="IPR024775">
    <property type="entry name" value="DinB-like"/>
</dbReference>
<dbReference type="RefSeq" id="WP_149071198.1">
    <property type="nucleotide sequence ID" value="NZ_VTHL01000011.1"/>
</dbReference>
<dbReference type="Pfam" id="PF12867">
    <property type="entry name" value="DinB_2"/>
    <property type="match status" value="1"/>
</dbReference>
<keyword evidence="3" id="KW-1185">Reference proteome</keyword>
<feature type="domain" description="DinB-like" evidence="1">
    <location>
        <begin position="22"/>
        <end position="175"/>
    </location>
</feature>